<evidence type="ECO:0000313" key="1">
    <source>
        <dbReference type="EMBL" id="KAK5624994.1"/>
    </source>
</evidence>
<protein>
    <submittedName>
        <fullName evidence="1">Uncharacterized protein</fullName>
    </submittedName>
</protein>
<sequence length="79" mass="8723">MYITNDLNLLPLITKAHKVISFTPFIKYSAEKIAGNSKSACGLFDGDLLQKYSHSIKTTLLPGTPPDDMNIRTGERVVL</sequence>
<proteinExistence type="predicted"/>
<reference evidence="1 2" key="1">
    <citation type="submission" date="2023-10" db="EMBL/GenBank/DDBJ databases">
        <title>Draft genome sequence of Xylaria bambusicola isolate GMP-LS, the root and basal stem rot pathogen of sugarcane in Indonesia.</title>
        <authorList>
            <person name="Selvaraj P."/>
            <person name="Muralishankar V."/>
            <person name="Muruganantham S."/>
            <person name="Sp S."/>
            <person name="Haryani S."/>
            <person name="Lau K.J.X."/>
            <person name="Naqvi N.I."/>
        </authorList>
    </citation>
    <scope>NUCLEOTIDE SEQUENCE [LARGE SCALE GENOMIC DNA]</scope>
    <source>
        <strain evidence="1">GMP-LS</strain>
    </source>
</reference>
<dbReference type="Proteomes" id="UP001305414">
    <property type="component" value="Unassembled WGS sequence"/>
</dbReference>
<organism evidence="1 2">
    <name type="scientific">Xylaria bambusicola</name>
    <dbReference type="NCBI Taxonomy" id="326684"/>
    <lineage>
        <taxon>Eukaryota</taxon>
        <taxon>Fungi</taxon>
        <taxon>Dikarya</taxon>
        <taxon>Ascomycota</taxon>
        <taxon>Pezizomycotina</taxon>
        <taxon>Sordariomycetes</taxon>
        <taxon>Xylariomycetidae</taxon>
        <taxon>Xylariales</taxon>
        <taxon>Xylariaceae</taxon>
        <taxon>Xylaria</taxon>
    </lineage>
</organism>
<evidence type="ECO:0000313" key="2">
    <source>
        <dbReference type="Proteomes" id="UP001305414"/>
    </source>
</evidence>
<comment type="caution">
    <text evidence="1">The sequence shown here is derived from an EMBL/GenBank/DDBJ whole genome shotgun (WGS) entry which is preliminary data.</text>
</comment>
<dbReference type="EMBL" id="JAWHQM010000002">
    <property type="protein sequence ID" value="KAK5624994.1"/>
    <property type="molecule type" value="Genomic_DNA"/>
</dbReference>
<keyword evidence="2" id="KW-1185">Reference proteome</keyword>
<accession>A0AAN7UP47</accession>
<gene>
    <name evidence="1" type="ORF">RRF57_000710</name>
</gene>
<dbReference type="AlphaFoldDB" id="A0AAN7UP47"/>
<name>A0AAN7UP47_9PEZI</name>